<keyword evidence="1" id="KW-1277">Toxin-antitoxin system</keyword>
<dbReference type="NCBIfam" id="TIGR02385">
    <property type="entry name" value="RelE_StbE"/>
    <property type="match status" value="1"/>
</dbReference>
<evidence type="ECO:0000313" key="2">
    <source>
        <dbReference type="EMBL" id="AVQ19230.1"/>
    </source>
</evidence>
<proteinExistence type="predicted"/>
<keyword evidence="3" id="KW-1185">Reference proteome</keyword>
<reference evidence="3" key="1">
    <citation type="journal article" date="2018" name="MSphere">
        <title>Fusobacterium Genomics Using MinION and Illumina Sequencing Enables Genome Completion and Correction.</title>
        <authorList>
            <person name="Todd S.M."/>
            <person name="Settlage R.E."/>
            <person name="Lahmers K.K."/>
            <person name="Slade D.J."/>
        </authorList>
    </citation>
    <scope>NUCLEOTIDE SEQUENCE [LARGE SCALE GENOMIC DNA]</scope>
    <source>
        <strain evidence="3">ATCC 9817</strain>
    </source>
</reference>
<evidence type="ECO:0000256" key="1">
    <source>
        <dbReference type="ARBA" id="ARBA00022649"/>
    </source>
</evidence>
<dbReference type="PANTHER" id="PTHR40588:SF1">
    <property type="entry name" value="MRNA INTERFERASE TOXIN YAFQ"/>
    <property type="match status" value="1"/>
</dbReference>
<dbReference type="PIRSF" id="PIRSF006156">
    <property type="entry name" value="YafQ"/>
    <property type="match status" value="1"/>
</dbReference>
<evidence type="ECO:0000313" key="3">
    <source>
        <dbReference type="Proteomes" id="UP000240258"/>
    </source>
</evidence>
<dbReference type="InterPro" id="IPR004386">
    <property type="entry name" value="Toxin_YafQ-like"/>
</dbReference>
<dbReference type="PANTHER" id="PTHR40588">
    <property type="entry name" value="MRNA INTERFERASE TOXIN YAFQ"/>
    <property type="match status" value="1"/>
</dbReference>
<organism evidence="2 3">
    <name type="scientific">Fusobacterium mortiferum ATCC 9817</name>
    <dbReference type="NCBI Taxonomy" id="469616"/>
    <lineage>
        <taxon>Bacteria</taxon>
        <taxon>Fusobacteriati</taxon>
        <taxon>Fusobacteriota</taxon>
        <taxon>Fusobacteriia</taxon>
        <taxon>Fusobacteriales</taxon>
        <taxon>Fusobacteriaceae</taxon>
        <taxon>Fusobacterium</taxon>
    </lineage>
</organism>
<dbReference type="EMBL" id="CP028102">
    <property type="protein sequence ID" value="AVQ19230.1"/>
    <property type="molecule type" value="Genomic_DNA"/>
</dbReference>
<dbReference type="Pfam" id="PF15738">
    <property type="entry name" value="YafQ_toxin"/>
    <property type="match status" value="1"/>
</dbReference>
<protein>
    <submittedName>
        <fullName evidence="2">Type II toxin-antitoxin system YafQ family toxin</fullName>
    </submittedName>
</protein>
<dbReference type="Proteomes" id="UP000240258">
    <property type="component" value="Chromosome"/>
</dbReference>
<dbReference type="SUPFAM" id="SSF143011">
    <property type="entry name" value="RelE-like"/>
    <property type="match status" value="1"/>
</dbReference>
<accession>A0ABM6TXU1</accession>
<dbReference type="InterPro" id="IPR035093">
    <property type="entry name" value="RelE/ParE_toxin_dom_sf"/>
</dbReference>
<dbReference type="GeneID" id="62763674"/>
<sequence>MLEIITTSAFDKDYKLLKKRGYNLKLLQEVVEKLANEEVLPAKYRNHQLIGNYIGYMECHIRPDWLLIYKIEKNKLILTLSRTGTHSDLF</sequence>
<dbReference type="InterPro" id="IPR007712">
    <property type="entry name" value="RelE/ParE_toxin"/>
</dbReference>
<name>A0ABM6TXU1_FUSMR</name>
<dbReference type="Gene3D" id="3.30.2310.20">
    <property type="entry name" value="RelE-like"/>
    <property type="match status" value="1"/>
</dbReference>
<gene>
    <name evidence="2" type="ORF">C4N19_09050</name>
</gene>
<dbReference type="RefSeq" id="WP_005885626.1">
    <property type="nucleotide sequence ID" value="NZ_CP028102.1"/>
</dbReference>